<evidence type="ECO:0000256" key="7">
    <source>
        <dbReference type="SAM" id="Phobius"/>
    </source>
</evidence>
<dbReference type="PIRSF" id="PIRSF002419">
    <property type="entry name" value="Tetraspanin"/>
    <property type="match status" value="1"/>
</dbReference>
<accession>A0A6F9DVV3</accession>
<evidence type="ECO:0000256" key="5">
    <source>
        <dbReference type="ARBA" id="ARBA00023136"/>
    </source>
</evidence>
<protein>
    <submittedName>
        <fullName evidence="8">Tetraspanin-13</fullName>
    </submittedName>
</protein>
<evidence type="ECO:0000313" key="8">
    <source>
        <dbReference type="EMBL" id="CAB3267301.1"/>
    </source>
</evidence>
<evidence type="ECO:0000256" key="3">
    <source>
        <dbReference type="ARBA" id="ARBA00022692"/>
    </source>
</evidence>
<dbReference type="EMBL" id="LR791439">
    <property type="protein sequence ID" value="CAB3267301.1"/>
    <property type="molecule type" value="mRNA"/>
</dbReference>
<evidence type="ECO:0000256" key="2">
    <source>
        <dbReference type="ARBA" id="ARBA00006840"/>
    </source>
</evidence>
<dbReference type="InterPro" id="IPR000301">
    <property type="entry name" value="Tetraspanin_animals"/>
</dbReference>
<proteinExistence type="evidence at transcript level"/>
<comment type="subcellular location">
    <subcellularLocation>
        <location evidence="1">Membrane</location>
        <topology evidence="1">Multi-pass membrane protein</topology>
    </subcellularLocation>
</comment>
<feature type="transmembrane region" description="Helical" evidence="7">
    <location>
        <begin position="44"/>
        <end position="67"/>
    </location>
</feature>
<dbReference type="Pfam" id="PF00335">
    <property type="entry name" value="Tetraspanin"/>
    <property type="match status" value="1"/>
</dbReference>
<feature type="disulfide bond" evidence="6">
    <location>
        <begin position="134"/>
        <end position="150"/>
    </location>
</feature>
<dbReference type="InterPro" id="IPR018499">
    <property type="entry name" value="Tetraspanin/Peripherin"/>
</dbReference>
<keyword evidence="3 7" id="KW-0812">Transmembrane</keyword>
<evidence type="ECO:0000256" key="6">
    <source>
        <dbReference type="PIRSR" id="PIRSR002419-1"/>
    </source>
</evidence>
<gene>
    <name evidence="8" type="primary">Tspan13</name>
</gene>
<feature type="transmembrane region" description="Helical" evidence="7">
    <location>
        <begin position="74"/>
        <end position="99"/>
    </location>
</feature>
<dbReference type="AlphaFoldDB" id="A0A6F9DVV3"/>
<evidence type="ECO:0000256" key="1">
    <source>
        <dbReference type="ARBA" id="ARBA00004141"/>
    </source>
</evidence>
<dbReference type="PRINTS" id="PR00259">
    <property type="entry name" value="TMFOUR"/>
</dbReference>
<keyword evidence="4 7" id="KW-1133">Transmembrane helix</keyword>
<comment type="similarity">
    <text evidence="2">Belongs to the tetraspanin (TM4SF) family.</text>
</comment>
<keyword evidence="6" id="KW-1015">Disulfide bond</keyword>
<organism evidence="8">
    <name type="scientific">Phallusia mammillata</name>
    <dbReference type="NCBI Taxonomy" id="59560"/>
    <lineage>
        <taxon>Eukaryota</taxon>
        <taxon>Metazoa</taxon>
        <taxon>Chordata</taxon>
        <taxon>Tunicata</taxon>
        <taxon>Ascidiacea</taxon>
        <taxon>Phlebobranchia</taxon>
        <taxon>Ascidiidae</taxon>
        <taxon>Phallusia</taxon>
    </lineage>
</organism>
<dbReference type="PANTHER" id="PTHR19282">
    <property type="entry name" value="TETRASPANIN"/>
    <property type="match status" value="1"/>
</dbReference>
<keyword evidence="5 7" id="KW-0472">Membrane</keyword>
<sequence>MCGGFNCSKNSLALLNILFLLVSFVLIGMGSYARATSIISSFEIAGGIIASGLFLFLISFLGLFAGFKHHQVLLFFYIVVLFLLFIIQFSVSIACLAVSEKQVENAIEKVWTSDSTDGLKNNTIKDAEKYFTCCGWETNNSTECQQRKECQSPTPTVSDTVTTDRQLTCRTCSEVIPYQISHALEASGGVGLFFSFTEMLGVWLAVRFRNQKDPKANPSQFL</sequence>
<reference evidence="8" key="1">
    <citation type="submission" date="2020-04" db="EMBL/GenBank/DDBJ databases">
        <authorList>
            <person name="Neveu A P."/>
        </authorList>
    </citation>
    <scope>NUCLEOTIDE SEQUENCE</scope>
    <source>
        <tissue evidence="8">Whole embryo</tissue>
    </source>
</reference>
<feature type="transmembrane region" description="Helical" evidence="7">
    <location>
        <begin position="186"/>
        <end position="206"/>
    </location>
</feature>
<name>A0A6F9DVV3_9ASCI</name>
<dbReference type="GO" id="GO:0016020">
    <property type="term" value="C:membrane"/>
    <property type="evidence" value="ECO:0007669"/>
    <property type="project" value="UniProtKB-SubCell"/>
</dbReference>
<dbReference type="PANTHER" id="PTHR19282:SF452">
    <property type="entry name" value="LD03691P"/>
    <property type="match status" value="1"/>
</dbReference>
<evidence type="ECO:0000256" key="4">
    <source>
        <dbReference type="ARBA" id="ARBA00022989"/>
    </source>
</evidence>
<feature type="transmembrane region" description="Helical" evidence="7">
    <location>
        <begin position="12"/>
        <end position="32"/>
    </location>
</feature>